<feature type="domain" description="CBU-0592-like" evidence="3">
    <location>
        <begin position="8"/>
        <end position="81"/>
    </location>
</feature>
<keyword evidence="5" id="KW-1185">Reference proteome</keyword>
<dbReference type="EMBL" id="CAJZAF010000025">
    <property type="protein sequence ID" value="CAG9179715.1"/>
    <property type="molecule type" value="Genomic_DNA"/>
</dbReference>
<feature type="transmembrane region" description="Helical" evidence="2">
    <location>
        <begin position="36"/>
        <end position="52"/>
    </location>
</feature>
<feature type="region of interest" description="Disordered" evidence="1">
    <location>
        <begin position="82"/>
        <end position="110"/>
    </location>
</feature>
<dbReference type="Proteomes" id="UP000701702">
    <property type="component" value="Unassembled WGS sequence"/>
</dbReference>
<keyword evidence="2" id="KW-1133">Transmembrane helix</keyword>
<comment type="caution">
    <text evidence="4">The sequence shown here is derived from an EMBL/GenBank/DDBJ whole genome shotgun (WGS) entry which is preliminary data.</text>
</comment>
<protein>
    <recommendedName>
        <fullName evidence="3">CBU-0592-like domain-containing protein</fullName>
    </recommendedName>
</protein>
<dbReference type="NCBIfam" id="NF047864">
    <property type="entry name" value="CBU_0592_membra"/>
    <property type="match status" value="1"/>
</dbReference>
<organism evidence="4 5">
    <name type="scientific">Cupriavidus pinatubonensis</name>
    <dbReference type="NCBI Taxonomy" id="248026"/>
    <lineage>
        <taxon>Bacteria</taxon>
        <taxon>Pseudomonadati</taxon>
        <taxon>Pseudomonadota</taxon>
        <taxon>Betaproteobacteria</taxon>
        <taxon>Burkholderiales</taxon>
        <taxon>Burkholderiaceae</taxon>
        <taxon>Cupriavidus</taxon>
    </lineage>
</organism>
<proteinExistence type="predicted"/>
<dbReference type="InterPro" id="IPR058058">
    <property type="entry name" value="CBU_0592-like"/>
</dbReference>
<reference evidence="4 5" key="1">
    <citation type="submission" date="2021-08" db="EMBL/GenBank/DDBJ databases">
        <authorList>
            <person name="Peeters C."/>
        </authorList>
    </citation>
    <scope>NUCLEOTIDE SEQUENCE [LARGE SCALE GENOMIC DNA]</scope>
    <source>
        <strain evidence="4 5">LMG 23994</strain>
    </source>
</reference>
<accession>A0ABN7Z4H3</accession>
<sequence>MASLGLTDATGLVGVAAYVAAHFAVQVLHKSPTGRLAVALNVIGPVCILVSLTDAFNLASFLTQCFWLGLTLLGWWRNRRRKRRADRPVAMPAETPARVATHRPASPHNV</sequence>
<evidence type="ECO:0000313" key="4">
    <source>
        <dbReference type="EMBL" id="CAG9179715.1"/>
    </source>
</evidence>
<evidence type="ECO:0000256" key="1">
    <source>
        <dbReference type="SAM" id="MobiDB-lite"/>
    </source>
</evidence>
<gene>
    <name evidence="4" type="ORF">LMG23994_04231</name>
</gene>
<feature type="transmembrane region" description="Helical" evidence="2">
    <location>
        <begin position="58"/>
        <end position="76"/>
    </location>
</feature>
<name>A0ABN7Z4H3_9BURK</name>
<evidence type="ECO:0000313" key="5">
    <source>
        <dbReference type="Proteomes" id="UP000701702"/>
    </source>
</evidence>
<evidence type="ECO:0000256" key="2">
    <source>
        <dbReference type="SAM" id="Phobius"/>
    </source>
</evidence>
<evidence type="ECO:0000259" key="3">
    <source>
        <dbReference type="Pfam" id="PF26604"/>
    </source>
</evidence>
<keyword evidence="2" id="KW-0812">Transmembrane</keyword>
<dbReference type="RefSeq" id="WP_224005422.1">
    <property type="nucleotide sequence ID" value="NZ_CAJZAF010000025.1"/>
</dbReference>
<feature type="transmembrane region" description="Helical" evidence="2">
    <location>
        <begin position="12"/>
        <end position="29"/>
    </location>
</feature>
<keyword evidence="2" id="KW-0472">Membrane</keyword>
<dbReference type="Pfam" id="PF26604">
    <property type="entry name" value="CBU_0592"/>
    <property type="match status" value="1"/>
</dbReference>